<dbReference type="Pfam" id="PF20250">
    <property type="entry name" value="FapA_N"/>
    <property type="match status" value="1"/>
</dbReference>
<dbReference type="AlphaFoldDB" id="A0A1D3TQK4"/>
<evidence type="ECO:0000313" key="2">
    <source>
        <dbReference type="EMBL" id="SCP95900.1"/>
    </source>
</evidence>
<evidence type="ECO:0000259" key="1">
    <source>
        <dbReference type="Pfam" id="PF20250"/>
    </source>
</evidence>
<dbReference type="PANTHER" id="PTHR38032">
    <property type="entry name" value="POLYMERASE-RELATED"/>
    <property type="match status" value="1"/>
</dbReference>
<dbReference type="Proteomes" id="UP000199315">
    <property type="component" value="Unassembled WGS sequence"/>
</dbReference>
<dbReference type="InterPro" id="IPR005646">
    <property type="entry name" value="FapA"/>
</dbReference>
<dbReference type="EMBL" id="FMKA01000003">
    <property type="protein sequence ID" value="SCP95900.1"/>
    <property type="molecule type" value="Genomic_DNA"/>
</dbReference>
<dbReference type="OrthoDB" id="9816426at2"/>
<dbReference type="GO" id="GO:0000902">
    <property type="term" value="P:cell morphogenesis"/>
    <property type="evidence" value="ECO:0007669"/>
    <property type="project" value="InterPro"/>
</dbReference>
<dbReference type="InterPro" id="IPR036145">
    <property type="entry name" value="MinC_C_sf"/>
</dbReference>
<dbReference type="Pfam" id="PF03961">
    <property type="entry name" value="FapA"/>
    <property type="match status" value="1"/>
</dbReference>
<accession>A0A1D3TQK4</accession>
<dbReference type="RefSeq" id="WP_091230643.1">
    <property type="nucleotide sequence ID" value="NZ_FMKA01000003.1"/>
</dbReference>
<dbReference type="InterPro" id="IPR046866">
    <property type="entry name" value="FapA_N"/>
</dbReference>
<dbReference type="STRING" id="1619234.SAMN05421730_100328"/>
<sequence>MGQTNGDLGQNQDEMLKIEVSSDKMKATARFYPPSEQGQRLTLSEITDYLASKEIRHGIDIPAIESFLKERDYSAEYIVAKGTEPVKGKDAEIRYHFNRELKARPKLNDDGTVDFHQLNNISHVEKGEVLAVLIKETPGQPGQNIYGEILKPREAKKKMLRFGRNISLSEDKLSIVSDVSGHVSLIDGKVLVSDVYEVKGDVDTSTGDIIYEGSVVVYGNVRSGFKVSAAGNIEVRGFVEAAALEAKGHIVLRRGIQGMGKGSLYAGGNIITKFIESAQATAQGDVIAEAILHSRVSSKGEICVEGRKGYIIGGMVRAANLVKANTLGSPMGSDTVIEVGADPLMKEQYQELKKEVRNQEKELARMMPILSAFRKKLGMGEKIASDKMQDIRKLAEVFRGIEISYEENKNEIEKISGILARDTDARIKASGTIYPGTRLVISDSMLFIRDERKYSQFVREGAEIKMLPL</sequence>
<evidence type="ECO:0000313" key="3">
    <source>
        <dbReference type="Proteomes" id="UP000199315"/>
    </source>
</evidence>
<dbReference type="SUPFAM" id="SSF63848">
    <property type="entry name" value="Cell-division inhibitor MinC, C-terminal domain"/>
    <property type="match status" value="1"/>
</dbReference>
<dbReference type="InterPro" id="IPR046865">
    <property type="entry name" value="FapA_b_solenoid"/>
</dbReference>
<name>A0A1D3TQK4_9FIRM</name>
<organism evidence="2 3">
    <name type="scientific">Anaerobium acetethylicum</name>
    <dbReference type="NCBI Taxonomy" id="1619234"/>
    <lineage>
        <taxon>Bacteria</taxon>
        <taxon>Bacillati</taxon>
        <taxon>Bacillota</taxon>
        <taxon>Clostridia</taxon>
        <taxon>Lachnospirales</taxon>
        <taxon>Lachnospiraceae</taxon>
        <taxon>Anaerobium</taxon>
    </lineage>
</organism>
<dbReference type="PANTHER" id="PTHR38032:SF1">
    <property type="entry name" value="RNA-BINDING PROTEIN KHPB N-TERMINAL DOMAIN-CONTAINING PROTEIN"/>
    <property type="match status" value="1"/>
</dbReference>
<protein>
    <recommendedName>
        <fullName evidence="1">Flagellar Assembly Protein A N-terminal region domain-containing protein</fullName>
    </recommendedName>
</protein>
<feature type="domain" description="Flagellar Assembly Protein A N-terminal region" evidence="1">
    <location>
        <begin position="17"/>
        <end position="187"/>
    </location>
</feature>
<keyword evidence="3" id="KW-1185">Reference proteome</keyword>
<proteinExistence type="predicted"/>
<reference evidence="2 3" key="1">
    <citation type="submission" date="2016-09" db="EMBL/GenBank/DDBJ databases">
        <authorList>
            <person name="Capua I."/>
            <person name="De Benedictis P."/>
            <person name="Joannis T."/>
            <person name="Lombin L.H."/>
            <person name="Cattoli G."/>
        </authorList>
    </citation>
    <scope>NUCLEOTIDE SEQUENCE [LARGE SCALE GENOMIC DNA]</scope>
    <source>
        <strain evidence="2 3">GluBS11</strain>
    </source>
</reference>
<gene>
    <name evidence="2" type="ORF">SAMN05421730_100328</name>
</gene>